<feature type="transmembrane region" description="Helical" evidence="5">
    <location>
        <begin position="105"/>
        <end position="128"/>
    </location>
</feature>
<comment type="caution">
    <text evidence="6">The sequence shown here is derived from an EMBL/GenBank/DDBJ whole genome shotgun (WGS) entry which is preliminary data.</text>
</comment>
<keyword evidence="2 5" id="KW-0812">Transmembrane</keyword>
<keyword evidence="4 5" id="KW-0472">Membrane</keyword>
<dbReference type="RefSeq" id="WP_107893316.1">
    <property type="nucleotide sequence ID" value="NZ_NHSI01000019.1"/>
</dbReference>
<dbReference type="EMBL" id="QAAA01000019">
    <property type="protein sequence ID" value="PTN00971.1"/>
    <property type="molecule type" value="Genomic_DNA"/>
</dbReference>
<evidence type="ECO:0000256" key="5">
    <source>
        <dbReference type="SAM" id="Phobius"/>
    </source>
</evidence>
<dbReference type="AlphaFoldDB" id="A0A2T5BPJ6"/>
<proteinExistence type="predicted"/>
<name>A0A2T5BPJ6_9RHOB</name>
<dbReference type="InterPro" id="IPR001129">
    <property type="entry name" value="Membr-assoc_MAPEG"/>
</dbReference>
<dbReference type="Gene3D" id="1.20.120.550">
    <property type="entry name" value="Membrane associated eicosanoid/glutathione metabolism-like domain"/>
    <property type="match status" value="1"/>
</dbReference>
<dbReference type="GO" id="GO:0016020">
    <property type="term" value="C:membrane"/>
    <property type="evidence" value="ECO:0007669"/>
    <property type="project" value="UniProtKB-SubCell"/>
</dbReference>
<keyword evidence="3 5" id="KW-1133">Transmembrane helix</keyword>
<evidence type="ECO:0000256" key="3">
    <source>
        <dbReference type="ARBA" id="ARBA00022989"/>
    </source>
</evidence>
<keyword evidence="7" id="KW-1185">Reference proteome</keyword>
<evidence type="ECO:0000313" key="7">
    <source>
        <dbReference type="Proteomes" id="UP000243859"/>
    </source>
</evidence>
<gene>
    <name evidence="6" type="ORF">C8N32_11928</name>
</gene>
<feature type="transmembrane region" description="Helical" evidence="5">
    <location>
        <begin position="6"/>
        <end position="24"/>
    </location>
</feature>
<evidence type="ECO:0000256" key="4">
    <source>
        <dbReference type="ARBA" id="ARBA00023136"/>
    </source>
</evidence>
<dbReference type="PANTHER" id="PTHR35814">
    <property type="match status" value="1"/>
</dbReference>
<accession>A0A2T5BPJ6</accession>
<dbReference type="Proteomes" id="UP000243859">
    <property type="component" value="Unassembled WGS sequence"/>
</dbReference>
<feature type="transmembrane region" description="Helical" evidence="5">
    <location>
        <begin position="74"/>
        <end position="93"/>
    </location>
</feature>
<dbReference type="SUPFAM" id="SSF161084">
    <property type="entry name" value="MAPEG domain-like"/>
    <property type="match status" value="1"/>
</dbReference>
<dbReference type="Pfam" id="PF01124">
    <property type="entry name" value="MAPEG"/>
    <property type="match status" value="1"/>
</dbReference>
<comment type="subcellular location">
    <subcellularLocation>
        <location evidence="1">Membrane</location>
    </subcellularLocation>
</comment>
<sequence>MPHATPVYAGLLTLLYLYLSVRVVQRRASGKIFNGDGGDAEMARRMRVHANFNEYVPLGLVLLLLAEMQRAPLWLVHLLGLMLLAGRVLHAWGMSRPKQAPVGRGGGTVLTWGMMGLSALVVLAHVLFQEMPYG</sequence>
<evidence type="ECO:0008006" key="8">
    <source>
        <dbReference type="Google" id="ProtNLM"/>
    </source>
</evidence>
<reference evidence="6 7" key="1">
    <citation type="submission" date="2018-04" db="EMBL/GenBank/DDBJ databases">
        <title>Genomic Encyclopedia of Archaeal and Bacterial Type Strains, Phase II (KMG-II): from individual species to whole genera.</title>
        <authorList>
            <person name="Goeker M."/>
        </authorList>
    </citation>
    <scope>NUCLEOTIDE SEQUENCE [LARGE SCALE GENOMIC DNA]</scope>
    <source>
        <strain evidence="6 7">DSM 18064</strain>
    </source>
</reference>
<evidence type="ECO:0000256" key="2">
    <source>
        <dbReference type="ARBA" id="ARBA00022692"/>
    </source>
</evidence>
<dbReference type="PANTHER" id="PTHR35814:SF1">
    <property type="entry name" value="GLUTATHIONE S-TRANSFERASE-RELATED"/>
    <property type="match status" value="1"/>
</dbReference>
<organism evidence="6 7">
    <name type="scientific">Rhodovulum imhoffii</name>
    <dbReference type="NCBI Taxonomy" id="365340"/>
    <lineage>
        <taxon>Bacteria</taxon>
        <taxon>Pseudomonadati</taxon>
        <taxon>Pseudomonadota</taxon>
        <taxon>Alphaproteobacteria</taxon>
        <taxon>Rhodobacterales</taxon>
        <taxon>Paracoccaceae</taxon>
        <taxon>Rhodovulum</taxon>
    </lineage>
</organism>
<dbReference type="InterPro" id="IPR023352">
    <property type="entry name" value="MAPEG-like_dom_sf"/>
</dbReference>
<evidence type="ECO:0000256" key="1">
    <source>
        <dbReference type="ARBA" id="ARBA00004370"/>
    </source>
</evidence>
<evidence type="ECO:0000313" key="6">
    <source>
        <dbReference type="EMBL" id="PTN00971.1"/>
    </source>
</evidence>
<protein>
    <recommendedName>
        <fullName evidence="8">Glutathione S-transferase</fullName>
    </recommendedName>
</protein>
<dbReference type="OrthoDB" id="7619858at2"/>